<evidence type="ECO:0000313" key="11">
    <source>
        <dbReference type="EMBL" id="GGG49937.1"/>
    </source>
</evidence>
<evidence type="ECO:0000256" key="8">
    <source>
        <dbReference type="ARBA" id="ARBA00023146"/>
    </source>
</evidence>
<feature type="short sequence motif" description="'KMSKS' region" evidence="10">
    <location>
        <begin position="293"/>
        <end position="297"/>
    </location>
</feature>
<evidence type="ECO:0000256" key="5">
    <source>
        <dbReference type="ARBA" id="ARBA00022741"/>
    </source>
</evidence>
<comment type="caution">
    <text evidence="11">The sequence shown here is derived from an EMBL/GenBank/DDBJ whole genome shotgun (WGS) entry which is preliminary data.</text>
</comment>
<dbReference type="InterPro" id="IPR014729">
    <property type="entry name" value="Rossmann-like_a/b/a_fold"/>
</dbReference>
<feature type="short sequence motif" description="'HIGH' region" evidence="10">
    <location>
        <begin position="45"/>
        <end position="53"/>
    </location>
</feature>
<dbReference type="InterPro" id="IPR002904">
    <property type="entry name" value="Lys-tRNA-ligase"/>
</dbReference>
<dbReference type="SUPFAM" id="SSF48163">
    <property type="entry name" value="An anticodon-binding domain of class I aminoacyl-tRNA synthetases"/>
    <property type="match status" value="1"/>
</dbReference>
<dbReference type="RefSeq" id="WP_188903768.1">
    <property type="nucleotide sequence ID" value="NZ_BMKS01000021.1"/>
</dbReference>
<dbReference type="GO" id="GO:0000049">
    <property type="term" value="F:tRNA binding"/>
    <property type="evidence" value="ECO:0007669"/>
    <property type="project" value="InterPro"/>
</dbReference>
<keyword evidence="12" id="KW-1185">Reference proteome</keyword>
<dbReference type="GO" id="GO:0005737">
    <property type="term" value="C:cytoplasm"/>
    <property type="evidence" value="ECO:0007669"/>
    <property type="project" value="UniProtKB-SubCell"/>
</dbReference>
<evidence type="ECO:0000256" key="7">
    <source>
        <dbReference type="ARBA" id="ARBA00022917"/>
    </source>
</evidence>
<organism evidence="11 12">
    <name type="scientific">Caldovatus sediminis</name>
    <dbReference type="NCBI Taxonomy" id="2041189"/>
    <lineage>
        <taxon>Bacteria</taxon>
        <taxon>Pseudomonadati</taxon>
        <taxon>Pseudomonadota</taxon>
        <taxon>Alphaproteobacteria</taxon>
        <taxon>Acetobacterales</taxon>
        <taxon>Roseomonadaceae</taxon>
        <taxon>Caldovatus</taxon>
    </lineage>
</organism>
<keyword evidence="5 10" id="KW-0547">Nucleotide-binding</keyword>
<evidence type="ECO:0000256" key="6">
    <source>
        <dbReference type="ARBA" id="ARBA00022840"/>
    </source>
</evidence>
<gene>
    <name evidence="10 11" type="primary">lysS</name>
    <name evidence="11" type="ORF">GCM10010964_41520</name>
</gene>
<dbReference type="GO" id="GO:0005524">
    <property type="term" value="F:ATP binding"/>
    <property type="evidence" value="ECO:0007669"/>
    <property type="project" value="UniProtKB-UniRule"/>
</dbReference>
<dbReference type="InterPro" id="IPR020751">
    <property type="entry name" value="aa-tRNA-synth_I_codon-bd_sub2"/>
</dbReference>
<feature type="binding site" evidence="10">
    <location>
        <position position="296"/>
    </location>
    <ligand>
        <name>ATP</name>
        <dbReference type="ChEBI" id="CHEBI:30616"/>
    </ligand>
</feature>
<accession>A0A8J2ZFH6</accession>
<protein>
    <recommendedName>
        <fullName evidence="10">Lysine--tRNA ligase</fullName>
        <ecNumber evidence="10">6.1.1.6</ecNumber>
    </recommendedName>
    <alternativeName>
        <fullName evidence="10">Lysyl-tRNA synthetase</fullName>
        <shortName evidence="10">LysRS</shortName>
    </alternativeName>
</protein>
<evidence type="ECO:0000256" key="10">
    <source>
        <dbReference type="HAMAP-Rule" id="MF_00177"/>
    </source>
</evidence>
<dbReference type="PROSITE" id="PS00178">
    <property type="entry name" value="AA_TRNA_LIGASE_I"/>
    <property type="match status" value="1"/>
</dbReference>
<dbReference type="AlphaFoldDB" id="A0A8J2ZFH6"/>
<keyword evidence="3 10" id="KW-0963">Cytoplasm</keyword>
<dbReference type="InterPro" id="IPR001412">
    <property type="entry name" value="aa-tRNA-synth_I_CS"/>
</dbReference>
<evidence type="ECO:0000256" key="9">
    <source>
        <dbReference type="ARBA" id="ARBA00048573"/>
    </source>
</evidence>
<evidence type="ECO:0000313" key="12">
    <source>
        <dbReference type="Proteomes" id="UP000597507"/>
    </source>
</evidence>
<keyword evidence="4 10" id="KW-0436">Ligase</keyword>
<comment type="subcellular location">
    <subcellularLocation>
        <location evidence="1 10">Cytoplasm</location>
    </subcellularLocation>
</comment>
<dbReference type="GO" id="GO:0006430">
    <property type="term" value="P:lysyl-tRNA aminoacylation"/>
    <property type="evidence" value="ECO:0007669"/>
    <property type="project" value="UniProtKB-UniRule"/>
</dbReference>
<comment type="similarity">
    <text evidence="2 10">Belongs to the class-I aminoacyl-tRNA synthetase family.</text>
</comment>
<dbReference type="InterPro" id="IPR008925">
    <property type="entry name" value="aa_tRNA-synth_I_cd-bd_sf"/>
</dbReference>
<evidence type="ECO:0000256" key="2">
    <source>
        <dbReference type="ARBA" id="ARBA00005594"/>
    </source>
</evidence>
<evidence type="ECO:0000256" key="4">
    <source>
        <dbReference type="ARBA" id="ARBA00022598"/>
    </source>
</evidence>
<dbReference type="HAMAP" id="MF_00177">
    <property type="entry name" value="Lys_tRNA_synth_class1"/>
    <property type="match status" value="1"/>
</dbReference>
<keyword evidence="7 10" id="KW-0648">Protein biosynthesis</keyword>
<keyword evidence="8 10" id="KW-0030">Aminoacyl-tRNA synthetase</keyword>
<name>A0A8J2ZFH6_9PROT</name>
<dbReference type="Gene3D" id="3.40.50.620">
    <property type="entry name" value="HUPs"/>
    <property type="match status" value="2"/>
</dbReference>
<dbReference type="EMBL" id="BMKS01000021">
    <property type="protein sequence ID" value="GGG49937.1"/>
    <property type="molecule type" value="Genomic_DNA"/>
</dbReference>
<sequence length="583" mass="64703">MPDAIRPPPDLSAVKAWPFEEAAKVAARLAASGKGEALFETGYGPSGLPHIGTFGEVARTTWVRRAFERLAPGVPTRLIAFSDDMDGLRKVPDNVPNREMLARHLGKPLTAIPDPFGTHESFGAHNNARLRAFLDAFGFEYEFASATDYYRSGRFDAALRRMLEVHEEVRAVILPTLGPERRATYSPFLPIHPRTGAVMQVPVEEARPAEGTIVWRDPETGERFETPVTGGGCKAQWKADWALRWYALGVDYEMSGKDLIDSVRLSSRICRILGAEPPIGFTYELFLDEHGQKISKSKGNGLTIEEWLRYAPPESLGYFMYQAPQRAKRLYFDVIPRTVDEYLGRLDEAARQARTIAARGAELGVADVEELVRADRIARQARDALWSNPVWHILGGEVPQSFTAVPFSMLLNVVSALGSDDPGHLIRYVERYLGRPLAAGEAAETALLRRLCEHAINYYKDFVEPNKRHRAPTAAERAALEALLHALRERVGDLDALPFEERARAIQDLVYDAGRREPFLERTKDGRMGVSRAWFNALYQVLLGQPEGPRFGGFVALYGIPGTIGLIESALARGGAEEEAAPA</sequence>
<dbReference type="Proteomes" id="UP000597507">
    <property type="component" value="Unassembled WGS sequence"/>
</dbReference>
<proteinExistence type="inferred from homology"/>
<dbReference type="Pfam" id="PF01921">
    <property type="entry name" value="tRNA-synt_1f"/>
    <property type="match status" value="1"/>
</dbReference>
<dbReference type="SUPFAM" id="SSF52374">
    <property type="entry name" value="Nucleotidylyl transferase"/>
    <property type="match status" value="1"/>
</dbReference>
<reference evidence="11 12" key="1">
    <citation type="journal article" date="2014" name="Int. J. Syst. Evol. Microbiol.">
        <title>Complete genome sequence of Corynebacterium casei LMG S-19264T (=DSM 44701T), isolated from a smear-ripened cheese.</title>
        <authorList>
            <consortium name="US DOE Joint Genome Institute (JGI-PGF)"/>
            <person name="Walter F."/>
            <person name="Albersmeier A."/>
            <person name="Kalinowski J."/>
            <person name="Ruckert C."/>
        </authorList>
    </citation>
    <scope>NUCLEOTIDE SEQUENCE [LARGE SCALE GENOMIC DNA]</scope>
    <source>
        <strain evidence="11 12">CGMCC 1.16330</strain>
    </source>
</reference>
<comment type="catalytic activity">
    <reaction evidence="9 10">
        <text>tRNA(Lys) + L-lysine + ATP = L-lysyl-tRNA(Lys) + AMP + diphosphate</text>
        <dbReference type="Rhea" id="RHEA:20792"/>
        <dbReference type="Rhea" id="RHEA-COMP:9696"/>
        <dbReference type="Rhea" id="RHEA-COMP:9697"/>
        <dbReference type="ChEBI" id="CHEBI:30616"/>
        <dbReference type="ChEBI" id="CHEBI:32551"/>
        <dbReference type="ChEBI" id="CHEBI:33019"/>
        <dbReference type="ChEBI" id="CHEBI:78442"/>
        <dbReference type="ChEBI" id="CHEBI:78529"/>
        <dbReference type="ChEBI" id="CHEBI:456215"/>
        <dbReference type="EC" id="6.1.1.6"/>
    </reaction>
</comment>
<dbReference type="GO" id="GO:0004824">
    <property type="term" value="F:lysine-tRNA ligase activity"/>
    <property type="evidence" value="ECO:0007669"/>
    <property type="project" value="UniProtKB-UniRule"/>
</dbReference>
<evidence type="ECO:0000256" key="1">
    <source>
        <dbReference type="ARBA" id="ARBA00004496"/>
    </source>
</evidence>
<keyword evidence="6 10" id="KW-0067">ATP-binding</keyword>
<dbReference type="PANTHER" id="PTHR37940:SF1">
    <property type="entry name" value="LYSINE--TRNA LIGASE"/>
    <property type="match status" value="1"/>
</dbReference>
<evidence type="ECO:0000256" key="3">
    <source>
        <dbReference type="ARBA" id="ARBA00022490"/>
    </source>
</evidence>
<dbReference type="PANTHER" id="PTHR37940">
    <property type="entry name" value="LYSINE--TRNA LIGASE"/>
    <property type="match status" value="1"/>
</dbReference>
<dbReference type="EC" id="6.1.1.6" evidence="10"/>
<dbReference type="Gene3D" id="1.10.10.350">
    <property type="match status" value="1"/>
</dbReference>